<proteinExistence type="predicted"/>
<evidence type="ECO:0000313" key="2">
    <source>
        <dbReference type="Proteomes" id="UP000325466"/>
    </source>
</evidence>
<name>A0ABQ0YQ88_9NOCA</name>
<evidence type="ECO:0008006" key="3">
    <source>
        <dbReference type="Google" id="ProtNLM"/>
    </source>
</evidence>
<accession>A0ABQ0YQ88</accession>
<dbReference type="EMBL" id="BLAH01000096">
    <property type="protein sequence ID" value="GES38697.1"/>
    <property type="molecule type" value="Genomic_DNA"/>
</dbReference>
<keyword evidence="2" id="KW-1185">Reference proteome</keyword>
<evidence type="ECO:0000313" key="1">
    <source>
        <dbReference type="EMBL" id="GES38697.1"/>
    </source>
</evidence>
<comment type="caution">
    <text evidence="1">The sequence shown here is derived from an EMBL/GenBank/DDBJ whole genome shotgun (WGS) entry which is preliminary data.</text>
</comment>
<sequence length="216" mass="24542">MGEKAYYIRRPAFKKELNEETGEYEEKLVGFPFVKCWFGVNQTEGDEMPPHQSPEYSIPQLLETYGIEEEPFRHVNGNCQGYSYANRIAVNPIAKWPDRTRLHEAAHYLAGHTVPEFNETYQDNMHRGRAEWVVETAAHIALKMAGLTHLMNENASRYYTENWRQGQDIPDEDCKQAISIGEKLLKGMRVSAANLLTIGEGNNQILEAGRPAGGEV</sequence>
<reference evidence="1 2" key="1">
    <citation type="journal article" date="2018" name="Biodegradation">
        <title>1,4-Dioxane degradation characteristics of Rhodococcus aetherivorans JCM 14343.</title>
        <authorList>
            <person name="Inoue D."/>
            <person name="Tsunoda T."/>
            <person name="Yamamoto N."/>
            <person name="Ike M."/>
            <person name="Sei K."/>
        </authorList>
    </citation>
    <scope>NUCLEOTIDE SEQUENCE [LARGE SCALE GENOMIC DNA]</scope>
    <source>
        <strain evidence="1 2">JCM 14343</strain>
    </source>
</reference>
<dbReference type="Proteomes" id="UP000325466">
    <property type="component" value="Unassembled WGS sequence"/>
</dbReference>
<organism evidence="1 2">
    <name type="scientific">Rhodococcus aetherivorans</name>
    <dbReference type="NCBI Taxonomy" id="191292"/>
    <lineage>
        <taxon>Bacteria</taxon>
        <taxon>Bacillati</taxon>
        <taxon>Actinomycetota</taxon>
        <taxon>Actinomycetes</taxon>
        <taxon>Mycobacteriales</taxon>
        <taxon>Nocardiaceae</taxon>
        <taxon>Rhodococcus</taxon>
    </lineage>
</organism>
<gene>
    <name evidence="1" type="ORF">RAJCM14343_3962</name>
</gene>
<protein>
    <recommendedName>
        <fullName evidence="3">IrrE N-terminal-like domain-containing protein</fullName>
    </recommendedName>
</protein>